<accession>A0A7W5C0R9</accession>
<keyword evidence="2" id="KW-0175">Coiled coil</keyword>
<dbReference type="GO" id="GO:0000030">
    <property type="term" value="F:mannosyltransferase activity"/>
    <property type="evidence" value="ECO:0007669"/>
    <property type="project" value="TreeGrafter"/>
</dbReference>
<dbReference type="PANTHER" id="PTHR32385:SF15">
    <property type="entry name" value="INOSITOL PHOSPHOCERAMIDE MANNOSYLTRANSFERASE 1"/>
    <property type="match status" value="1"/>
</dbReference>
<proteinExistence type="predicted"/>
<dbReference type="PANTHER" id="PTHR32385">
    <property type="entry name" value="MANNOSYL PHOSPHORYLINOSITOL CERAMIDE SYNTHASE"/>
    <property type="match status" value="1"/>
</dbReference>
<dbReference type="SUPFAM" id="SSF53448">
    <property type="entry name" value="Nucleotide-diphospho-sugar transferases"/>
    <property type="match status" value="1"/>
</dbReference>
<sequence length="794" mass="90427">MNMINDTMKGRPSSLQDTVNEIPDLLQQAQQAMAEADLERAETLIDEALRQPSRQARRLWVRVALQQDRLESAQARVATMLQADPRDPVLRALEAQIQRREGHPRQALQIINQAIPEWPKNIQLKLLKLRFLQDLGRSRPALALVRRLRRRWPEHPGVLMAVAQFYRDHGHFRASRLVLEHLLAHHPEHQPARLLNRALTYSRTSDDTNAPLAELVNQLAQRDELSQADTGELLHAIKLCPLQKELIKGCQDGLSRLDSQLDMMKEQEKFLLFSQAERFGMADIAHRALEALLETGPRSPQVARRLFLKAIACGVSEHDMLISRLLRHIAPDKRGLLEAEFLLHTQGPKDAWARLMQEHRPRRSRVEVQQLVPLLRTTHDRALCLRYLRFCRRRWPRDAELRLQHANLLVEAGYPGRALSVLKAPVPANKRLLKARIRASCLLETGQIDAAKAEMERVGHYGEAQGALHCHLGILLMLGHEEDAQAFLEQAQRGNQNQTVTSGHFSISSLGMQLNDLKMFHREQASLTSLAPQSPGKHDAYLVAHYVYPARQVIQRNVRYKVAAGERGTRHIPRRVVQFWNDRRPPHSVAEIMQSWSSVPGIDYQRFNTLMARDFLRHHLGADYERAFRLANNIAESVDFFRLCYLRHHGGIYADADDRLSGRLEALIPPDVGLVCFRENYGALANNVIIAAPEHPAIVLASEMALEALLARDNESTWSKTGPGLLTRAVASHLLRGKPERPEQRVAILPSYLLRRQVHIHIPLPHKKTGQYWNAANTTGVDLRPFFSDHHKSA</sequence>
<dbReference type="AlphaFoldDB" id="A0A7W5C0R9"/>
<gene>
    <name evidence="3" type="ORF">FHR96_003534</name>
</gene>
<keyword evidence="4" id="KW-1185">Reference proteome</keyword>
<protein>
    <submittedName>
        <fullName evidence="3">Tetratricopeptide (TPR) repeat protein</fullName>
    </submittedName>
</protein>
<dbReference type="Gene3D" id="1.25.40.10">
    <property type="entry name" value="Tetratricopeptide repeat domain"/>
    <property type="match status" value="1"/>
</dbReference>
<evidence type="ECO:0000313" key="4">
    <source>
        <dbReference type="Proteomes" id="UP000525987"/>
    </source>
</evidence>
<dbReference type="InterPro" id="IPR029044">
    <property type="entry name" value="Nucleotide-diphossugar_trans"/>
</dbReference>
<name>A0A7W5C0R9_9GAMM</name>
<evidence type="ECO:0000313" key="3">
    <source>
        <dbReference type="EMBL" id="MBB3142634.1"/>
    </source>
</evidence>
<dbReference type="RefSeq" id="WP_183389001.1">
    <property type="nucleotide sequence ID" value="NZ_JACHXM010000024.1"/>
</dbReference>
<dbReference type="GO" id="GO:0051999">
    <property type="term" value="P:mannosyl-inositol phosphorylceramide biosynthetic process"/>
    <property type="evidence" value="ECO:0007669"/>
    <property type="project" value="TreeGrafter"/>
</dbReference>
<dbReference type="Proteomes" id="UP000525987">
    <property type="component" value="Unassembled WGS sequence"/>
</dbReference>
<evidence type="ECO:0000256" key="1">
    <source>
        <dbReference type="ARBA" id="ARBA00022679"/>
    </source>
</evidence>
<dbReference type="InterPro" id="IPR011990">
    <property type="entry name" value="TPR-like_helical_dom_sf"/>
</dbReference>
<reference evidence="3 4" key="1">
    <citation type="submission" date="2020-08" db="EMBL/GenBank/DDBJ databases">
        <title>Genomic Encyclopedia of Type Strains, Phase III (KMG-III): the genomes of soil and plant-associated and newly described type strains.</title>
        <authorList>
            <person name="Whitman W."/>
        </authorList>
    </citation>
    <scope>NUCLEOTIDE SEQUENCE [LARGE SCALE GENOMIC DNA]</scope>
    <source>
        <strain evidence="3 4">CECT 5995</strain>
    </source>
</reference>
<comment type="caution">
    <text evidence="3">The sequence shown here is derived from an EMBL/GenBank/DDBJ whole genome shotgun (WGS) entry which is preliminary data.</text>
</comment>
<feature type="coiled-coil region" evidence="2">
    <location>
        <begin position="15"/>
        <end position="51"/>
    </location>
</feature>
<dbReference type="SUPFAM" id="SSF48452">
    <property type="entry name" value="TPR-like"/>
    <property type="match status" value="2"/>
</dbReference>
<dbReference type="Pfam" id="PF04488">
    <property type="entry name" value="Gly_transf_sug"/>
    <property type="match status" value="1"/>
</dbReference>
<dbReference type="InterPro" id="IPR007577">
    <property type="entry name" value="GlycoTrfase_DXD_sugar-bd_CS"/>
</dbReference>
<dbReference type="GO" id="GO:0016020">
    <property type="term" value="C:membrane"/>
    <property type="evidence" value="ECO:0007669"/>
    <property type="project" value="GOC"/>
</dbReference>
<dbReference type="EMBL" id="JACHXM010000024">
    <property type="protein sequence ID" value="MBB3142634.1"/>
    <property type="molecule type" value="Genomic_DNA"/>
</dbReference>
<keyword evidence="1" id="KW-0808">Transferase</keyword>
<organism evidence="3 4">
    <name type="scientific">Halomonas organivorans</name>
    <dbReference type="NCBI Taxonomy" id="257772"/>
    <lineage>
        <taxon>Bacteria</taxon>
        <taxon>Pseudomonadati</taxon>
        <taxon>Pseudomonadota</taxon>
        <taxon>Gammaproteobacteria</taxon>
        <taxon>Oceanospirillales</taxon>
        <taxon>Halomonadaceae</taxon>
        <taxon>Halomonas</taxon>
    </lineage>
</organism>
<dbReference type="Gene3D" id="3.90.550.20">
    <property type="match status" value="1"/>
</dbReference>
<evidence type="ECO:0000256" key="2">
    <source>
        <dbReference type="SAM" id="Coils"/>
    </source>
</evidence>
<dbReference type="InterPro" id="IPR051706">
    <property type="entry name" value="Glycosyltransferase_domain"/>
</dbReference>